<proteinExistence type="predicted"/>
<dbReference type="RefSeq" id="WP_319833347.1">
    <property type="nucleotide sequence ID" value="NZ_CP138858.1"/>
</dbReference>
<feature type="signal peptide" evidence="1">
    <location>
        <begin position="1"/>
        <end position="22"/>
    </location>
</feature>
<evidence type="ECO:0000313" key="3">
    <source>
        <dbReference type="Proteomes" id="UP001324993"/>
    </source>
</evidence>
<protein>
    <recommendedName>
        <fullName evidence="4">Outer membrane lipoprotein-sorting protein</fullName>
    </recommendedName>
</protein>
<gene>
    <name evidence="2" type="ORF">SH580_02070</name>
</gene>
<evidence type="ECO:0008006" key="4">
    <source>
        <dbReference type="Google" id="ProtNLM"/>
    </source>
</evidence>
<dbReference type="EMBL" id="CP138858">
    <property type="protein sequence ID" value="WPJ96488.1"/>
    <property type="molecule type" value="Genomic_DNA"/>
</dbReference>
<evidence type="ECO:0000313" key="2">
    <source>
        <dbReference type="EMBL" id="WPJ96488.1"/>
    </source>
</evidence>
<keyword evidence="1" id="KW-0732">Signal</keyword>
<keyword evidence="3" id="KW-1185">Reference proteome</keyword>
<dbReference type="Proteomes" id="UP001324993">
    <property type="component" value="Chromosome"/>
</dbReference>
<feature type="chain" id="PRO_5046331095" description="Outer membrane lipoprotein-sorting protein" evidence="1">
    <location>
        <begin position="23"/>
        <end position="244"/>
    </location>
</feature>
<organism evidence="2 3">
    <name type="scientific">Coraliomargarita algicola</name>
    <dbReference type="NCBI Taxonomy" id="3092156"/>
    <lineage>
        <taxon>Bacteria</taxon>
        <taxon>Pseudomonadati</taxon>
        <taxon>Verrucomicrobiota</taxon>
        <taxon>Opitutia</taxon>
        <taxon>Puniceicoccales</taxon>
        <taxon>Coraliomargaritaceae</taxon>
        <taxon>Coraliomargarita</taxon>
    </lineage>
</organism>
<accession>A0ABZ0RN23</accession>
<sequence length="244" mass="27867">MMPFRPLFLIACISLFPLLAGAQSDSYALQRILQRYTEAYGGFRDADSLSSISVEGIIEQNGQSFDFLMRKKRPYSMRYRLSNELCNVISGYNGDVAWMRTETNGEVSIQTLDAKGTRALRAQARFDSPLFRAMEKSENEITLLERATLDERSVYVLSVDESGRGLSHYYIDVFTAYVVRVDQLDANGEVQLQTLYRDYKEVDGYPFAHEVETRLDGQTLSLAKVNEIVVNPGLLSFYFEQPRR</sequence>
<reference evidence="2 3" key="1">
    <citation type="submission" date="2023-11" db="EMBL/GenBank/DDBJ databases">
        <title>Coraliomargarita sp. nov., isolated from marine algae.</title>
        <authorList>
            <person name="Lee J.K."/>
            <person name="Baek J.H."/>
            <person name="Kim J.M."/>
            <person name="Choi D.G."/>
            <person name="Jeon C.O."/>
        </authorList>
    </citation>
    <scope>NUCLEOTIDE SEQUENCE [LARGE SCALE GENOMIC DNA]</scope>
    <source>
        <strain evidence="2 3">J2-16</strain>
    </source>
</reference>
<evidence type="ECO:0000256" key="1">
    <source>
        <dbReference type="SAM" id="SignalP"/>
    </source>
</evidence>
<name>A0ABZ0RN23_9BACT</name>
<dbReference type="Gene3D" id="2.50.20.10">
    <property type="entry name" value="Lipoprotein localisation LolA/LolB/LppX"/>
    <property type="match status" value="1"/>
</dbReference>